<dbReference type="Proteomes" id="UP001180754">
    <property type="component" value="Unassembled WGS sequence"/>
</dbReference>
<evidence type="ECO:0000313" key="6">
    <source>
        <dbReference type="Proteomes" id="UP001180754"/>
    </source>
</evidence>
<dbReference type="Pfam" id="PF00392">
    <property type="entry name" value="GntR"/>
    <property type="match status" value="1"/>
</dbReference>
<dbReference type="PANTHER" id="PTHR44846:SF17">
    <property type="entry name" value="GNTR-FAMILY TRANSCRIPTIONAL REGULATOR"/>
    <property type="match status" value="1"/>
</dbReference>
<dbReference type="SMART" id="SM00866">
    <property type="entry name" value="UTRA"/>
    <property type="match status" value="1"/>
</dbReference>
<dbReference type="RefSeq" id="WP_311724232.1">
    <property type="nucleotide sequence ID" value="NZ_JAVRFD010000006.1"/>
</dbReference>
<keyword evidence="2" id="KW-0238">DNA-binding</keyword>
<dbReference type="CDD" id="cd07377">
    <property type="entry name" value="WHTH_GntR"/>
    <property type="match status" value="1"/>
</dbReference>
<name>A0ABU2XD30_9ACTN</name>
<proteinExistence type="predicted"/>
<dbReference type="PANTHER" id="PTHR44846">
    <property type="entry name" value="MANNOSYL-D-GLYCERATE TRANSPORT/METABOLISM SYSTEM REPRESSOR MNGR-RELATED"/>
    <property type="match status" value="1"/>
</dbReference>
<evidence type="ECO:0000256" key="1">
    <source>
        <dbReference type="ARBA" id="ARBA00023015"/>
    </source>
</evidence>
<protein>
    <submittedName>
        <fullName evidence="5">GntR family transcriptional regulator</fullName>
    </submittedName>
</protein>
<comment type="caution">
    <text evidence="5">The sequence shown here is derived from an EMBL/GenBank/DDBJ whole genome shotgun (WGS) entry which is preliminary data.</text>
</comment>
<keyword evidence="3" id="KW-0804">Transcription</keyword>
<dbReference type="InterPro" id="IPR011663">
    <property type="entry name" value="UTRA"/>
</dbReference>
<dbReference type="InterPro" id="IPR000524">
    <property type="entry name" value="Tscrpt_reg_HTH_GntR"/>
</dbReference>
<accession>A0ABU2XD30</accession>
<dbReference type="Gene3D" id="1.10.10.10">
    <property type="entry name" value="Winged helix-like DNA-binding domain superfamily/Winged helix DNA-binding domain"/>
    <property type="match status" value="1"/>
</dbReference>
<dbReference type="InterPro" id="IPR036390">
    <property type="entry name" value="WH_DNA-bd_sf"/>
</dbReference>
<evidence type="ECO:0000256" key="3">
    <source>
        <dbReference type="ARBA" id="ARBA00023163"/>
    </source>
</evidence>
<dbReference type="PROSITE" id="PS50949">
    <property type="entry name" value="HTH_GNTR"/>
    <property type="match status" value="1"/>
</dbReference>
<dbReference type="InterPro" id="IPR028978">
    <property type="entry name" value="Chorismate_lyase_/UTRA_dom_sf"/>
</dbReference>
<dbReference type="PRINTS" id="PR00035">
    <property type="entry name" value="HTHGNTR"/>
</dbReference>
<organism evidence="5 6">
    <name type="scientific">Streptomyces lonegramiae</name>
    <dbReference type="NCBI Taxonomy" id="3075524"/>
    <lineage>
        <taxon>Bacteria</taxon>
        <taxon>Bacillati</taxon>
        <taxon>Actinomycetota</taxon>
        <taxon>Actinomycetes</taxon>
        <taxon>Kitasatosporales</taxon>
        <taxon>Streptomycetaceae</taxon>
        <taxon>Streptomyces</taxon>
    </lineage>
</organism>
<evidence type="ECO:0000313" key="5">
    <source>
        <dbReference type="EMBL" id="MDT0543818.1"/>
    </source>
</evidence>
<evidence type="ECO:0000259" key="4">
    <source>
        <dbReference type="PROSITE" id="PS50949"/>
    </source>
</evidence>
<dbReference type="SMART" id="SM00345">
    <property type="entry name" value="HTH_GNTR"/>
    <property type="match status" value="1"/>
</dbReference>
<dbReference type="SUPFAM" id="SSF64288">
    <property type="entry name" value="Chorismate lyase-like"/>
    <property type="match status" value="1"/>
</dbReference>
<evidence type="ECO:0000256" key="2">
    <source>
        <dbReference type="ARBA" id="ARBA00023125"/>
    </source>
</evidence>
<dbReference type="InterPro" id="IPR036388">
    <property type="entry name" value="WH-like_DNA-bd_sf"/>
</dbReference>
<dbReference type="SUPFAM" id="SSF46785">
    <property type="entry name" value="Winged helix' DNA-binding domain"/>
    <property type="match status" value="1"/>
</dbReference>
<keyword evidence="1" id="KW-0805">Transcription regulation</keyword>
<reference evidence="5" key="1">
    <citation type="submission" date="2024-05" db="EMBL/GenBank/DDBJ databases">
        <title>30 novel species of actinomycetes from the DSMZ collection.</title>
        <authorList>
            <person name="Nouioui I."/>
        </authorList>
    </citation>
    <scope>NUCLEOTIDE SEQUENCE</scope>
    <source>
        <strain evidence="5">DSM 41529</strain>
    </source>
</reference>
<dbReference type="InterPro" id="IPR050679">
    <property type="entry name" value="Bact_HTH_transcr_reg"/>
</dbReference>
<sequence>MTGATERVADQIRAAIESGEYPSGEPLVSSEALAQKYGVHRGTAQKAVRQLAAEGYLTLTRRHRPIVKERPRHLTVVRDRSVYRDEIGYFFDKNAQTWRAVEPPSRGVIVPPSHVADLLGTPRGEDVFFRERLLGAEESGHATQIATSYIPLWLTVEIAAIASAETGPGGIYDRFEEHFRAPLEWKETISARLAKQTEQKALHLSATSPVLVVTREARILQDDRSIVVEVNETRMAAAQFAVSYGVQRDVSAAWPRNKEEGVE</sequence>
<dbReference type="EMBL" id="JAVRFD010000006">
    <property type="protein sequence ID" value="MDT0543818.1"/>
    <property type="molecule type" value="Genomic_DNA"/>
</dbReference>
<feature type="domain" description="HTH gntR-type" evidence="4">
    <location>
        <begin position="2"/>
        <end position="70"/>
    </location>
</feature>
<dbReference type="Gene3D" id="3.40.1410.10">
    <property type="entry name" value="Chorismate lyase-like"/>
    <property type="match status" value="1"/>
</dbReference>
<gene>
    <name evidence="5" type="ORF">RND15_14080</name>
</gene>
<dbReference type="Pfam" id="PF07702">
    <property type="entry name" value="UTRA"/>
    <property type="match status" value="1"/>
</dbReference>
<keyword evidence="6" id="KW-1185">Reference proteome</keyword>